<evidence type="ECO:0000313" key="2">
    <source>
        <dbReference type="Proteomes" id="UP000214646"/>
    </source>
</evidence>
<accession>A0A225E9W7</accession>
<keyword evidence="2" id="KW-1185">Reference proteome</keyword>
<name>A0A225E9W7_9BACT</name>
<sequence length="60" mass="6941">MLIVDCGGDHQVKSRILEEHENLTKTSYQKIVGIRDVRPDFTSADIPRLEKVFILTSRDR</sequence>
<gene>
    <name evidence="1" type="ORF">FRUB_01696</name>
</gene>
<proteinExistence type="predicted"/>
<organism evidence="1 2">
    <name type="scientific">Fimbriiglobus ruber</name>
    <dbReference type="NCBI Taxonomy" id="1908690"/>
    <lineage>
        <taxon>Bacteria</taxon>
        <taxon>Pseudomonadati</taxon>
        <taxon>Planctomycetota</taxon>
        <taxon>Planctomycetia</taxon>
        <taxon>Gemmatales</taxon>
        <taxon>Gemmataceae</taxon>
        <taxon>Fimbriiglobus</taxon>
    </lineage>
</organism>
<dbReference type="EMBL" id="NIDE01000002">
    <property type="protein sequence ID" value="OWK45365.1"/>
    <property type="molecule type" value="Genomic_DNA"/>
</dbReference>
<evidence type="ECO:0000313" key="1">
    <source>
        <dbReference type="EMBL" id="OWK45365.1"/>
    </source>
</evidence>
<dbReference type="Proteomes" id="UP000214646">
    <property type="component" value="Unassembled WGS sequence"/>
</dbReference>
<comment type="caution">
    <text evidence="1">The sequence shown here is derived from an EMBL/GenBank/DDBJ whole genome shotgun (WGS) entry which is preliminary data.</text>
</comment>
<protein>
    <submittedName>
        <fullName evidence="1">Uncharacterized protein</fullName>
    </submittedName>
</protein>
<reference evidence="2" key="1">
    <citation type="submission" date="2017-06" db="EMBL/GenBank/DDBJ databases">
        <title>Genome analysis of Fimbriiglobus ruber SP5, the first member of the order Planctomycetales with confirmed chitinolytic capability.</title>
        <authorList>
            <person name="Ravin N.V."/>
            <person name="Rakitin A.L."/>
            <person name="Ivanova A.A."/>
            <person name="Beletsky A.V."/>
            <person name="Kulichevskaya I.S."/>
            <person name="Mardanov A.V."/>
            <person name="Dedysh S.N."/>
        </authorList>
    </citation>
    <scope>NUCLEOTIDE SEQUENCE [LARGE SCALE GENOMIC DNA]</scope>
    <source>
        <strain evidence="2">SP5</strain>
    </source>
</reference>
<dbReference type="AlphaFoldDB" id="A0A225E9W7"/>